<dbReference type="InterPro" id="IPR038309">
    <property type="entry name" value="Rsd/AlgQ_sf"/>
</dbReference>
<keyword evidence="5" id="KW-1185">Reference proteome</keyword>
<comment type="caution">
    <text evidence="4">The sequence shown here is derived from an EMBL/GenBank/DDBJ whole genome shotgun (WGS) entry which is preliminary data.</text>
</comment>
<dbReference type="GO" id="GO:0006355">
    <property type="term" value="P:regulation of DNA-templated transcription"/>
    <property type="evidence" value="ECO:0007669"/>
    <property type="project" value="InterPro"/>
</dbReference>
<gene>
    <name evidence="4" type="ORF">C9J12_21950</name>
</gene>
<dbReference type="Gene3D" id="1.20.120.1370">
    <property type="entry name" value="Regulator of RNA polymerase sigma(70) subunit, domain 4"/>
    <property type="match status" value="1"/>
</dbReference>
<organism evidence="4 5">
    <name type="scientific">Photobacterium frigidiphilum</name>
    <dbReference type="NCBI Taxonomy" id="264736"/>
    <lineage>
        <taxon>Bacteria</taxon>
        <taxon>Pseudomonadati</taxon>
        <taxon>Pseudomonadota</taxon>
        <taxon>Gammaproteobacteria</taxon>
        <taxon>Vibrionales</taxon>
        <taxon>Vibrionaceae</taxon>
        <taxon>Photobacterium</taxon>
    </lineage>
</organism>
<dbReference type="RefSeq" id="WP_107244649.1">
    <property type="nucleotide sequence ID" value="NZ_PYMJ01000029.1"/>
</dbReference>
<name>A0A2T3J9T0_9GAMM</name>
<sequence length="160" mass="18129">MLSKFEQVQQQWGGTSDVIDHWLVSRQQLLIDYCKLAGLPPFERNTRQLPTSSQLQLFCQQVVDYISAGHFKIYDMVMEKWNTAGYSPTEDISLLYASITQTTDPILNFTDRYSDIAEENTLTDLDKDLSSIGELLELRFGLEDSLIELISESLACPPGA</sequence>
<accession>A0A2T3J9T0</accession>
<dbReference type="AlphaFoldDB" id="A0A2T3J9T0"/>
<comment type="similarity">
    <text evidence="3">Belongs to the Rsd/AlgQ family.</text>
</comment>
<evidence type="ECO:0000256" key="2">
    <source>
        <dbReference type="ARBA" id="ARBA00023163"/>
    </source>
</evidence>
<evidence type="ECO:0000313" key="5">
    <source>
        <dbReference type="Proteomes" id="UP000240987"/>
    </source>
</evidence>
<dbReference type="NCBIfam" id="NF008723">
    <property type="entry name" value="PRK11718.1"/>
    <property type="match status" value="1"/>
</dbReference>
<keyword evidence="1 3" id="KW-0805">Transcription regulation</keyword>
<dbReference type="OrthoDB" id="5567237at2"/>
<dbReference type="EMBL" id="PYMJ01000029">
    <property type="protein sequence ID" value="PSU45539.1"/>
    <property type="molecule type" value="Genomic_DNA"/>
</dbReference>
<keyword evidence="2 3" id="KW-0804">Transcription</keyword>
<dbReference type="Pfam" id="PF04353">
    <property type="entry name" value="Rsd_AlgQ"/>
    <property type="match status" value="1"/>
</dbReference>
<dbReference type="PIRSF" id="PIRSF016548">
    <property type="entry name" value="Rsd_AlgQ"/>
    <property type="match status" value="1"/>
</dbReference>
<evidence type="ECO:0000256" key="1">
    <source>
        <dbReference type="ARBA" id="ARBA00023015"/>
    </source>
</evidence>
<dbReference type="Proteomes" id="UP000240987">
    <property type="component" value="Unassembled WGS sequence"/>
</dbReference>
<protein>
    <submittedName>
        <fullName evidence="4">Sigma D regulator</fullName>
    </submittedName>
</protein>
<evidence type="ECO:0000256" key="3">
    <source>
        <dbReference type="RuleBase" id="RU004409"/>
    </source>
</evidence>
<proteinExistence type="inferred from homology"/>
<dbReference type="InterPro" id="IPR007448">
    <property type="entry name" value="Sigma70_reg_Rsd_AlgQ"/>
</dbReference>
<reference evidence="4 5" key="1">
    <citation type="submission" date="2018-01" db="EMBL/GenBank/DDBJ databases">
        <title>Whole genome sequencing of Histamine producing bacteria.</title>
        <authorList>
            <person name="Butler K."/>
        </authorList>
    </citation>
    <scope>NUCLEOTIDE SEQUENCE [LARGE SCALE GENOMIC DNA]</scope>
    <source>
        <strain evidence="4 5">JCM 12947</strain>
    </source>
</reference>
<evidence type="ECO:0000313" key="4">
    <source>
        <dbReference type="EMBL" id="PSU45539.1"/>
    </source>
</evidence>